<evidence type="ECO:0000256" key="10">
    <source>
        <dbReference type="ARBA" id="ARBA00023160"/>
    </source>
</evidence>
<gene>
    <name evidence="12" type="ORF">ASIM_LOCUS16622</name>
</gene>
<proteinExistence type="predicted"/>
<evidence type="ECO:0000256" key="5">
    <source>
        <dbReference type="ARBA" id="ARBA00022692"/>
    </source>
</evidence>
<evidence type="ECO:0000313" key="14">
    <source>
        <dbReference type="WBParaSite" id="ASIM_0001721501-mRNA-1"/>
    </source>
</evidence>
<keyword evidence="4" id="KW-0808">Transferase</keyword>
<sequence length="98" mass="11322">MLRSLRIRVPPQVAQLITAAQIVQFLITQAVMAYLAVLWYSAKGSTRYDVTPYAFALGVFMEVTYTILWFRFYYVSYIANGGKKYKEHLKAEKTIKSN</sequence>
<reference evidence="14" key="1">
    <citation type="submission" date="2017-02" db="UniProtKB">
        <authorList>
            <consortium name="WormBaseParasite"/>
        </authorList>
    </citation>
    <scope>IDENTIFICATION</scope>
</reference>
<name>A0A0M3K8C4_ANISI</name>
<dbReference type="WBParaSite" id="ASIM_0001721501-mRNA-1">
    <property type="protein sequence ID" value="ASIM_0001721501-mRNA-1"/>
    <property type="gene ID" value="ASIM_0001721501"/>
</dbReference>
<keyword evidence="9 11" id="KW-0472">Membrane</keyword>
<feature type="transmembrane region" description="Helical" evidence="11">
    <location>
        <begin position="21"/>
        <end position="41"/>
    </location>
</feature>
<dbReference type="InterPro" id="IPR002076">
    <property type="entry name" value="ELO_fam"/>
</dbReference>
<dbReference type="GO" id="GO:0006633">
    <property type="term" value="P:fatty acid biosynthetic process"/>
    <property type="evidence" value="ECO:0007669"/>
    <property type="project" value="UniProtKB-UniPathway"/>
</dbReference>
<dbReference type="UniPathway" id="UPA00094"/>
<feature type="transmembrane region" description="Helical" evidence="11">
    <location>
        <begin position="53"/>
        <end position="74"/>
    </location>
</feature>
<keyword evidence="13" id="KW-1185">Reference proteome</keyword>
<keyword evidence="5 11" id="KW-0812">Transmembrane</keyword>
<organism evidence="14">
    <name type="scientific">Anisakis simplex</name>
    <name type="common">Herring worm</name>
    <dbReference type="NCBI Taxonomy" id="6269"/>
    <lineage>
        <taxon>Eukaryota</taxon>
        <taxon>Metazoa</taxon>
        <taxon>Ecdysozoa</taxon>
        <taxon>Nematoda</taxon>
        <taxon>Chromadorea</taxon>
        <taxon>Rhabditida</taxon>
        <taxon>Spirurina</taxon>
        <taxon>Ascaridomorpha</taxon>
        <taxon>Ascaridoidea</taxon>
        <taxon>Anisakidae</taxon>
        <taxon>Anisakis</taxon>
        <taxon>Anisakis simplex complex</taxon>
    </lineage>
</organism>
<dbReference type="OrthoDB" id="10259681at2759"/>
<accession>A0A0M3K8C4</accession>
<protein>
    <submittedName>
        <fullName evidence="14">Elongation of very long chain fatty acids protein</fullName>
    </submittedName>
</protein>
<dbReference type="Proteomes" id="UP000267096">
    <property type="component" value="Unassembled WGS sequence"/>
</dbReference>
<comment type="subcellular location">
    <subcellularLocation>
        <location evidence="1">Membrane</location>
        <topology evidence="1">Multi-pass membrane protein</topology>
    </subcellularLocation>
</comment>
<dbReference type="GO" id="GO:0016020">
    <property type="term" value="C:membrane"/>
    <property type="evidence" value="ECO:0007669"/>
    <property type="project" value="UniProtKB-SubCell"/>
</dbReference>
<keyword evidence="6" id="KW-0276">Fatty acid metabolism</keyword>
<keyword evidence="3" id="KW-0444">Lipid biosynthesis</keyword>
<evidence type="ECO:0000256" key="2">
    <source>
        <dbReference type="ARBA" id="ARBA00005194"/>
    </source>
</evidence>
<keyword evidence="7 11" id="KW-1133">Transmembrane helix</keyword>
<evidence type="ECO:0000256" key="6">
    <source>
        <dbReference type="ARBA" id="ARBA00022832"/>
    </source>
</evidence>
<evidence type="ECO:0000256" key="1">
    <source>
        <dbReference type="ARBA" id="ARBA00004141"/>
    </source>
</evidence>
<keyword evidence="8" id="KW-0443">Lipid metabolism</keyword>
<dbReference type="Pfam" id="PF01151">
    <property type="entry name" value="ELO"/>
    <property type="match status" value="1"/>
</dbReference>
<comment type="pathway">
    <text evidence="2">Lipid metabolism; fatty acid biosynthesis.</text>
</comment>
<dbReference type="AlphaFoldDB" id="A0A0M3K8C4"/>
<reference evidence="12 13" key="2">
    <citation type="submission" date="2018-11" db="EMBL/GenBank/DDBJ databases">
        <authorList>
            <consortium name="Pathogen Informatics"/>
        </authorList>
    </citation>
    <scope>NUCLEOTIDE SEQUENCE [LARGE SCALE GENOMIC DNA]</scope>
</reference>
<dbReference type="EMBL" id="UYRR01033253">
    <property type="protein sequence ID" value="VDK58281.1"/>
    <property type="molecule type" value="Genomic_DNA"/>
</dbReference>
<evidence type="ECO:0000256" key="3">
    <source>
        <dbReference type="ARBA" id="ARBA00022516"/>
    </source>
</evidence>
<evidence type="ECO:0000256" key="4">
    <source>
        <dbReference type="ARBA" id="ARBA00022679"/>
    </source>
</evidence>
<evidence type="ECO:0000256" key="8">
    <source>
        <dbReference type="ARBA" id="ARBA00023098"/>
    </source>
</evidence>
<evidence type="ECO:0000256" key="9">
    <source>
        <dbReference type="ARBA" id="ARBA00023136"/>
    </source>
</evidence>
<keyword evidence="10" id="KW-0275">Fatty acid biosynthesis</keyword>
<evidence type="ECO:0000313" key="12">
    <source>
        <dbReference type="EMBL" id="VDK58281.1"/>
    </source>
</evidence>
<evidence type="ECO:0000256" key="7">
    <source>
        <dbReference type="ARBA" id="ARBA00022989"/>
    </source>
</evidence>
<evidence type="ECO:0000256" key="11">
    <source>
        <dbReference type="SAM" id="Phobius"/>
    </source>
</evidence>
<evidence type="ECO:0000313" key="13">
    <source>
        <dbReference type="Proteomes" id="UP000267096"/>
    </source>
</evidence>
<dbReference type="GO" id="GO:0009922">
    <property type="term" value="F:fatty acid elongase activity"/>
    <property type="evidence" value="ECO:0007669"/>
    <property type="project" value="InterPro"/>
</dbReference>